<evidence type="ECO:0000313" key="2">
    <source>
        <dbReference type="Proteomes" id="UP000051957"/>
    </source>
</evidence>
<protein>
    <submittedName>
        <fullName evidence="1">Uncharacterized protein</fullName>
    </submittedName>
</protein>
<proteinExistence type="predicted"/>
<dbReference type="RefSeq" id="WP_057909408.1">
    <property type="nucleotide sequence ID" value="NZ_AZGK01000002.1"/>
</dbReference>
<sequence length="135" mass="15783">MQMKKTLTFISISLGILIGFSGIGQQNKVQASSWHKGIPQIFRHTKWHNGSSRITFGTKIFSFWGPEGGERFGIPETNVKYKQISHHKYLLSHEEPHSGIFSPIYSYAKYVNAKKMIWKWDKTSKAVVNYRYYHW</sequence>
<dbReference type="AlphaFoldDB" id="A0A0R1YXS6"/>
<accession>A0A0R1YXS6</accession>
<dbReference type="GeneID" id="69802773"/>
<evidence type="ECO:0000313" key="1">
    <source>
        <dbReference type="EMBL" id="KRM47447.1"/>
    </source>
</evidence>
<organism evidence="1 2">
    <name type="scientific">Lentilactobacillus parabuchneri DSM 5707 = NBRC 107865</name>
    <dbReference type="NCBI Taxonomy" id="1423784"/>
    <lineage>
        <taxon>Bacteria</taxon>
        <taxon>Bacillati</taxon>
        <taxon>Bacillota</taxon>
        <taxon>Bacilli</taxon>
        <taxon>Lactobacillales</taxon>
        <taxon>Lactobacillaceae</taxon>
        <taxon>Lentilactobacillus</taxon>
    </lineage>
</organism>
<dbReference type="Proteomes" id="UP000051957">
    <property type="component" value="Unassembled WGS sequence"/>
</dbReference>
<name>A0A0R1YXS6_9LACO</name>
<dbReference type="PATRIC" id="fig|1423784.4.peg.1163"/>
<comment type="caution">
    <text evidence="1">The sequence shown here is derived from an EMBL/GenBank/DDBJ whole genome shotgun (WGS) entry which is preliminary data.</text>
</comment>
<dbReference type="EMBL" id="AZGK01000002">
    <property type="protein sequence ID" value="KRM47447.1"/>
    <property type="molecule type" value="Genomic_DNA"/>
</dbReference>
<reference evidence="1 2" key="1">
    <citation type="journal article" date="2015" name="Genome Announc.">
        <title>Expanding the biotechnology potential of lactobacilli through comparative genomics of 213 strains and associated genera.</title>
        <authorList>
            <person name="Sun Z."/>
            <person name="Harris H.M."/>
            <person name="McCann A."/>
            <person name="Guo C."/>
            <person name="Argimon S."/>
            <person name="Zhang W."/>
            <person name="Yang X."/>
            <person name="Jeffery I.B."/>
            <person name="Cooney J.C."/>
            <person name="Kagawa T.F."/>
            <person name="Liu W."/>
            <person name="Song Y."/>
            <person name="Salvetti E."/>
            <person name="Wrobel A."/>
            <person name="Rasinkangas P."/>
            <person name="Parkhill J."/>
            <person name="Rea M.C."/>
            <person name="O'Sullivan O."/>
            <person name="Ritari J."/>
            <person name="Douillard F.P."/>
            <person name="Paul Ross R."/>
            <person name="Yang R."/>
            <person name="Briner A.E."/>
            <person name="Felis G.E."/>
            <person name="de Vos W.M."/>
            <person name="Barrangou R."/>
            <person name="Klaenhammer T.R."/>
            <person name="Caufield P.W."/>
            <person name="Cui Y."/>
            <person name="Zhang H."/>
            <person name="O'Toole P.W."/>
        </authorList>
    </citation>
    <scope>NUCLEOTIDE SEQUENCE [LARGE SCALE GENOMIC DNA]</scope>
    <source>
        <strain evidence="1 2">DSM 5707</strain>
    </source>
</reference>
<gene>
    <name evidence="1" type="ORF">FC51_GL001151</name>
</gene>